<gene>
    <name evidence="1" type="ORF">UFOVP191_24</name>
</gene>
<protein>
    <submittedName>
        <fullName evidence="1">Uncharacterized protein</fullName>
    </submittedName>
</protein>
<sequence>MTNMQLWDSVCKTDPSHTKKFTKGGGFSGTAIKPFYLMHKATQTFGVCGIGWGWNELENKMVGGVWCSKVEVWFLHNNQRGVIQQWGQTVMQGKNKNGDFVDEEAPKKAVTDAVTKCLSYLGFAGDVHMGRFDDSKYVDGLTAEFNDASLPVITTEQALELDNLADKLGVNKPIFLEKLGVDEMQKIKARDWESAKKLLALKDADNKKKAAENAKPTAN</sequence>
<name>A0A6J7WFQ5_9CAUD</name>
<accession>A0A6J7WFQ5</accession>
<evidence type="ECO:0000313" key="1">
    <source>
        <dbReference type="EMBL" id="CAB5212805.1"/>
    </source>
</evidence>
<dbReference type="EMBL" id="LR798233">
    <property type="protein sequence ID" value="CAB5212805.1"/>
    <property type="molecule type" value="Genomic_DNA"/>
</dbReference>
<reference evidence="1" key="1">
    <citation type="submission" date="2020-05" db="EMBL/GenBank/DDBJ databases">
        <authorList>
            <person name="Chiriac C."/>
            <person name="Salcher M."/>
            <person name="Ghai R."/>
            <person name="Kavagutti S V."/>
        </authorList>
    </citation>
    <scope>NUCLEOTIDE SEQUENCE</scope>
</reference>
<proteinExistence type="predicted"/>
<organism evidence="1">
    <name type="scientific">uncultured Caudovirales phage</name>
    <dbReference type="NCBI Taxonomy" id="2100421"/>
    <lineage>
        <taxon>Viruses</taxon>
        <taxon>Duplodnaviria</taxon>
        <taxon>Heunggongvirae</taxon>
        <taxon>Uroviricota</taxon>
        <taxon>Caudoviricetes</taxon>
        <taxon>Peduoviridae</taxon>
        <taxon>Maltschvirus</taxon>
        <taxon>Maltschvirus maltsch</taxon>
    </lineage>
</organism>